<dbReference type="AlphaFoldDB" id="A0A816UMH5"/>
<evidence type="ECO:0000256" key="5">
    <source>
        <dbReference type="ARBA" id="ARBA00022729"/>
    </source>
</evidence>
<keyword evidence="3" id="KW-0713">Self-incompatibility</keyword>
<dbReference type="InterPro" id="IPR010264">
    <property type="entry name" value="Self-incomp_S1"/>
</dbReference>
<dbReference type="EMBL" id="HG994372">
    <property type="protein sequence ID" value="CAF2116108.1"/>
    <property type="molecule type" value="Genomic_DNA"/>
</dbReference>
<keyword evidence="5" id="KW-0732">Signal</keyword>
<sequence>MFLGVDSCKTNHVIIRNELGPGRSLEYHCHSNGKDKGVQFLKFNMKKGTLNSSILYLEKRIK</sequence>
<proteinExistence type="inferred from homology"/>
<evidence type="ECO:0000256" key="3">
    <source>
        <dbReference type="ARBA" id="ARBA00022471"/>
    </source>
</evidence>
<keyword evidence="4" id="KW-0964">Secreted</keyword>
<dbReference type="Pfam" id="PF05938">
    <property type="entry name" value="Self-incomp_S1"/>
    <property type="match status" value="1"/>
</dbReference>
<evidence type="ECO:0000256" key="1">
    <source>
        <dbReference type="ARBA" id="ARBA00004613"/>
    </source>
</evidence>
<evidence type="ECO:0000313" key="6">
    <source>
        <dbReference type="EMBL" id="CAF2116108.1"/>
    </source>
</evidence>
<evidence type="ECO:0000256" key="2">
    <source>
        <dbReference type="ARBA" id="ARBA00005581"/>
    </source>
</evidence>
<evidence type="ECO:0000256" key="4">
    <source>
        <dbReference type="ARBA" id="ARBA00022525"/>
    </source>
</evidence>
<organism evidence="6">
    <name type="scientific">Brassica napus</name>
    <name type="common">Rape</name>
    <dbReference type="NCBI Taxonomy" id="3708"/>
    <lineage>
        <taxon>Eukaryota</taxon>
        <taxon>Viridiplantae</taxon>
        <taxon>Streptophyta</taxon>
        <taxon>Embryophyta</taxon>
        <taxon>Tracheophyta</taxon>
        <taxon>Spermatophyta</taxon>
        <taxon>Magnoliopsida</taxon>
        <taxon>eudicotyledons</taxon>
        <taxon>Gunneridae</taxon>
        <taxon>Pentapetalae</taxon>
        <taxon>rosids</taxon>
        <taxon>malvids</taxon>
        <taxon>Brassicales</taxon>
        <taxon>Brassicaceae</taxon>
        <taxon>Brassiceae</taxon>
        <taxon>Brassica</taxon>
    </lineage>
</organism>
<comment type="subcellular location">
    <subcellularLocation>
        <location evidence="1">Secreted</location>
    </subcellularLocation>
</comment>
<dbReference type="GO" id="GO:0060320">
    <property type="term" value="P:rejection of self pollen"/>
    <property type="evidence" value="ECO:0007669"/>
    <property type="project" value="UniProtKB-KW"/>
</dbReference>
<name>A0A816UMH5_BRANA</name>
<accession>A0A816UMH5</accession>
<protein>
    <submittedName>
        <fullName evidence="6">(rape) hypothetical protein</fullName>
    </submittedName>
</protein>
<gene>
    <name evidence="6" type="ORF">DARMORV10_C08P49590.1</name>
</gene>
<dbReference type="GO" id="GO:0005576">
    <property type="term" value="C:extracellular region"/>
    <property type="evidence" value="ECO:0007669"/>
    <property type="project" value="UniProtKB-SubCell"/>
</dbReference>
<comment type="similarity">
    <text evidence="2">Belongs to the plant self-incompatibility (S1) protein family.</text>
</comment>
<reference evidence="6" key="1">
    <citation type="submission" date="2021-01" db="EMBL/GenBank/DDBJ databases">
        <authorList>
            <consortium name="Genoscope - CEA"/>
            <person name="William W."/>
        </authorList>
    </citation>
    <scope>NUCLEOTIDE SEQUENCE</scope>
</reference>
<dbReference type="Proteomes" id="UP001295469">
    <property type="component" value="Chromosome C08"/>
</dbReference>